<name>A0ABV9F0B8_9SPHN</name>
<accession>A0ABV9F0B8</accession>
<evidence type="ECO:0000313" key="2">
    <source>
        <dbReference type="EMBL" id="MFC4594658.1"/>
    </source>
</evidence>
<organism evidence="2 3">
    <name type="scientific">Sphingobium tyrosinilyticum</name>
    <dbReference type="NCBI Taxonomy" id="2715436"/>
    <lineage>
        <taxon>Bacteria</taxon>
        <taxon>Pseudomonadati</taxon>
        <taxon>Pseudomonadota</taxon>
        <taxon>Alphaproteobacteria</taxon>
        <taxon>Sphingomonadales</taxon>
        <taxon>Sphingomonadaceae</taxon>
        <taxon>Sphingobium</taxon>
    </lineage>
</organism>
<gene>
    <name evidence="2" type="ORF">ACFO3E_10735</name>
</gene>
<dbReference type="Pfam" id="PF06412">
    <property type="entry name" value="TraD"/>
    <property type="match status" value="1"/>
</dbReference>
<comment type="caution">
    <text evidence="2">The sequence shown here is derived from an EMBL/GenBank/DDBJ whole genome shotgun (WGS) entry which is preliminary data.</text>
</comment>
<protein>
    <submittedName>
        <fullName evidence="2">Conjugal transfer protein TraD</fullName>
    </submittedName>
</protein>
<evidence type="ECO:0000256" key="1">
    <source>
        <dbReference type="SAM" id="MobiDB-lite"/>
    </source>
</evidence>
<reference evidence="3" key="1">
    <citation type="journal article" date="2019" name="Int. J. Syst. Evol. Microbiol.">
        <title>The Global Catalogue of Microorganisms (GCM) 10K type strain sequencing project: providing services to taxonomists for standard genome sequencing and annotation.</title>
        <authorList>
            <consortium name="The Broad Institute Genomics Platform"/>
            <consortium name="The Broad Institute Genome Sequencing Center for Infectious Disease"/>
            <person name="Wu L."/>
            <person name="Ma J."/>
        </authorList>
    </citation>
    <scope>NUCLEOTIDE SEQUENCE [LARGE SCALE GENOMIC DNA]</scope>
    <source>
        <strain evidence="3">NBRC 103632</strain>
    </source>
</reference>
<dbReference type="Proteomes" id="UP001595957">
    <property type="component" value="Unassembled WGS sequence"/>
</dbReference>
<proteinExistence type="predicted"/>
<evidence type="ECO:0000313" key="3">
    <source>
        <dbReference type="Proteomes" id="UP001595957"/>
    </source>
</evidence>
<feature type="region of interest" description="Disordered" evidence="1">
    <location>
        <begin position="71"/>
        <end position="108"/>
    </location>
</feature>
<sequence length="108" mass="11220">MRKPRDFDAELKALTDKARLLKTRKQSQLGELVMTTGADSLSAEELAGALLAIATTTDSVKREAWRKRGAAFFSGKRDESGSGAGDKPGSAAPSDDRAPPAAGASGTV</sequence>
<dbReference type="RefSeq" id="WP_380804626.1">
    <property type="nucleotide sequence ID" value="NZ_JBHSFZ010000022.1"/>
</dbReference>
<keyword evidence="3" id="KW-1185">Reference proteome</keyword>
<feature type="compositionally biased region" description="Low complexity" evidence="1">
    <location>
        <begin position="88"/>
        <end position="108"/>
    </location>
</feature>
<dbReference type="InterPro" id="IPR009444">
    <property type="entry name" value="Conjugal_tfr_TraD_a-type"/>
</dbReference>
<dbReference type="EMBL" id="JBHSFZ010000022">
    <property type="protein sequence ID" value="MFC4594658.1"/>
    <property type="molecule type" value="Genomic_DNA"/>
</dbReference>